<dbReference type="CDD" id="cd11065">
    <property type="entry name" value="CYP64-like"/>
    <property type="match status" value="1"/>
</dbReference>
<evidence type="ECO:0008006" key="14">
    <source>
        <dbReference type="Google" id="ProtNLM"/>
    </source>
</evidence>
<keyword evidence="11" id="KW-0472">Membrane</keyword>
<dbReference type="Proteomes" id="UP000559027">
    <property type="component" value="Unassembled WGS sequence"/>
</dbReference>
<proteinExistence type="inferred from homology"/>
<gene>
    <name evidence="12" type="ORF">D9756_007046</name>
</gene>
<evidence type="ECO:0000256" key="9">
    <source>
        <dbReference type="PIRSR" id="PIRSR602401-1"/>
    </source>
</evidence>
<dbReference type="GO" id="GO:0005506">
    <property type="term" value="F:iron ion binding"/>
    <property type="evidence" value="ECO:0007669"/>
    <property type="project" value="InterPro"/>
</dbReference>
<dbReference type="GO" id="GO:0020037">
    <property type="term" value="F:heme binding"/>
    <property type="evidence" value="ECO:0007669"/>
    <property type="project" value="InterPro"/>
</dbReference>
<dbReference type="PRINTS" id="PR00463">
    <property type="entry name" value="EP450I"/>
</dbReference>
<dbReference type="OrthoDB" id="2789670at2759"/>
<dbReference type="InterPro" id="IPR017972">
    <property type="entry name" value="Cyt_P450_CS"/>
</dbReference>
<evidence type="ECO:0000256" key="5">
    <source>
        <dbReference type="ARBA" id="ARBA00022723"/>
    </source>
</evidence>
<protein>
    <recommendedName>
        <fullName evidence="14">Cytochrome P450</fullName>
    </recommendedName>
</protein>
<evidence type="ECO:0000256" key="11">
    <source>
        <dbReference type="SAM" id="Phobius"/>
    </source>
</evidence>
<evidence type="ECO:0000256" key="3">
    <source>
        <dbReference type="ARBA" id="ARBA00010617"/>
    </source>
</evidence>
<evidence type="ECO:0000256" key="7">
    <source>
        <dbReference type="ARBA" id="ARBA00023004"/>
    </source>
</evidence>
<sequence length="535" mass="60591">MDRSSHITLLEGITSLGVALCSVYFLALWNGKRRWRRRNPKGLPTPPGPKGLPIIGSLLEMPMIKPWVVYNEWSKEHASDFVYFTVLNKNFLVLNSHKVIQDLLVKRSDKYSDRPRLPMICEVMDYGWSIGFMNYDQEWREHRKALTKHFNHIAVQNYQDIQLREARAFLLRMLQPNASANLIPNIRLTFAALIMGVSYGIRVSDANDPYIKIAEEAMDGLNEAAVPGAFLVDVFPALKYVPKWFPGAGWKRQAEVWKKTRDIFLVRPFEEVKARLYKGEVDNSIATQLLLDMQADEGEKKQFKEDVARNVTATAYLGGSDTTVCSLESFFVAMCLHPEVQRIAQAELDEVLSTTGALPTFADRLKLPYVAAVVEECLRWQIVAPLGVPHVLTEDDEYEGYFIPKGTLVLGNSWSILHDPQAVSEPSRFMPERYIRDGKFDPDASLSTSLGSFGFGRRICPGQWFSKDALFSMVASTLAVYDIKPKLKKDKMGYAIPMSDDVTSGFVSHPVPFDCTLTVRSPEKEQLIYNSVEIE</sequence>
<dbReference type="PANTHER" id="PTHR46300:SF7">
    <property type="entry name" value="P450, PUTATIVE (EUROFUNG)-RELATED"/>
    <property type="match status" value="1"/>
</dbReference>
<evidence type="ECO:0000256" key="2">
    <source>
        <dbReference type="ARBA" id="ARBA00005179"/>
    </source>
</evidence>
<keyword evidence="4 9" id="KW-0349">Heme</keyword>
<dbReference type="GO" id="GO:0016705">
    <property type="term" value="F:oxidoreductase activity, acting on paired donors, with incorporation or reduction of molecular oxygen"/>
    <property type="evidence" value="ECO:0007669"/>
    <property type="project" value="InterPro"/>
</dbReference>
<name>A0A8H5D8N1_9AGAR</name>
<dbReference type="InterPro" id="IPR001128">
    <property type="entry name" value="Cyt_P450"/>
</dbReference>
<dbReference type="Gene3D" id="1.10.630.10">
    <property type="entry name" value="Cytochrome P450"/>
    <property type="match status" value="1"/>
</dbReference>
<reference evidence="12 13" key="1">
    <citation type="journal article" date="2020" name="ISME J.">
        <title>Uncovering the hidden diversity of litter-decomposition mechanisms in mushroom-forming fungi.</title>
        <authorList>
            <person name="Floudas D."/>
            <person name="Bentzer J."/>
            <person name="Ahren D."/>
            <person name="Johansson T."/>
            <person name="Persson P."/>
            <person name="Tunlid A."/>
        </authorList>
    </citation>
    <scope>NUCLEOTIDE SEQUENCE [LARGE SCALE GENOMIC DNA]</scope>
    <source>
        <strain evidence="12 13">CBS 146.42</strain>
    </source>
</reference>
<evidence type="ECO:0000313" key="13">
    <source>
        <dbReference type="Proteomes" id="UP000559027"/>
    </source>
</evidence>
<dbReference type="InterPro" id="IPR002401">
    <property type="entry name" value="Cyt_P450_E_grp-I"/>
</dbReference>
<keyword evidence="11" id="KW-0812">Transmembrane</keyword>
<evidence type="ECO:0000256" key="1">
    <source>
        <dbReference type="ARBA" id="ARBA00001971"/>
    </source>
</evidence>
<evidence type="ECO:0000256" key="8">
    <source>
        <dbReference type="ARBA" id="ARBA00023033"/>
    </source>
</evidence>
<comment type="pathway">
    <text evidence="2">Secondary metabolite biosynthesis.</text>
</comment>
<organism evidence="12 13">
    <name type="scientific">Leucocoprinus leucothites</name>
    <dbReference type="NCBI Taxonomy" id="201217"/>
    <lineage>
        <taxon>Eukaryota</taxon>
        <taxon>Fungi</taxon>
        <taxon>Dikarya</taxon>
        <taxon>Basidiomycota</taxon>
        <taxon>Agaricomycotina</taxon>
        <taxon>Agaricomycetes</taxon>
        <taxon>Agaricomycetidae</taxon>
        <taxon>Agaricales</taxon>
        <taxon>Agaricineae</taxon>
        <taxon>Agaricaceae</taxon>
        <taxon>Leucocoprinus</taxon>
    </lineage>
</organism>
<evidence type="ECO:0000313" key="12">
    <source>
        <dbReference type="EMBL" id="KAF5354277.1"/>
    </source>
</evidence>
<dbReference type="InterPro" id="IPR050364">
    <property type="entry name" value="Cytochrome_P450_fung"/>
</dbReference>
<dbReference type="SUPFAM" id="SSF48264">
    <property type="entry name" value="Cytochrome P450"/>
    <property type="match status" value="1"/>
</dbReference>
<dbReference type="InterPro" id="IPR036396">
    <property type="entry name" value="Cyt_P450_sf"/>
</dbReference>
<comment type="caution">
    <text evidence="12">The sequence shown here is derived from an EMBL/GenBank/DDBJ whole genome shotgun (WGS) entry which is preliminary data.</text>
</comment>
<dbReference type="Pfam" id="PF00067">
    <property type="entry name" value="p450"/>
    <property type="match status" value="1"/>
</dbReference>
<keyword evidence="6 10" id="KW-0560">Oxidoreductase</keyword>
<keyword evidence="11" id="KW-1133">Transmembrane helix</keyword>
<evidence type="ECO:0000256" key="6">
    <source>
        <dbReference type="ARBA" id="ARBA00023002"/>
    </source>
</evidence>
<keyword evidence="7 9" id="KW-0408">Iron</keyword>
<dbReference type="PROSITE" id="PS00086">
    <property type="entry name" value="CYTOCHROME_P450"/>
    <property type="match status" value="1"/>
</dbReference>
<keyword evidence="13" id="KW-1185">Reference proteome</keyword>
<keyword evidence="5 9" id="KW-0479">Metal-binding</keyword>
<dbReference type="EMBL" id="JAACJO010000009">
    <property type="protein sequence ID" value="KAF5354277.1"/>
    <property type="molecule type" value="Genomic_DNA"/>
</dbReference>
<feature type="binding site" description="axial binding residue" evidence="9">
    <location>
        <position position="460"/>
    </location>
    <ligand>
        <name>heme</name>
        <dbReference type="ChEBI" id="CHEBI:30413"/>
    </ligand>
    <ligandPart>
        <name>Fe</name>
        <dbReference type="ChEBI" id="CHEBI:18248"/>
    </ligandPart>
</feature>
<dbReference type="AlphaFoldDB" id="A0A8H5D8N1"/>
<comment type="cofactor">
    <cofactor evidence="1 9">
        <name>heme</name>
        <dbReference type="ChEBI" id="CHEBI:30413"/>
    </cofactor>
</comment>
<comment type="similarity">
    <text evidence="3 10">Belongs to the cytochrome P450 family.</text>
</comment>
<keyword evidence="8 10" id="KW-0503">Monooxygenase</keyword>
<evidence type="ECO:0000256" key="10">
    <source>
        <dbReference type="RuleBase" id="RU000461"/>
    </source>
</evidence>
<dbReference type="PANTHER" id="PTHR46300">
    <property type="entry name" value="P450, PUTATIVE (EUROFUNG)-RELATED-RELATED"/>
    <property type="match status" value="1"/>
</dbReference>
<feature type="transmembrane region" description="Helical" evidence="11">
    <location>
        <begin position="12"/>
        <end position="31"/>
    </location>
</feature>
<evidence type="ECO:0000256" key="4">
    <source>
        <dbReference type="ARBA" id="ARBA00022617"/>
    </source>
</evidence>
<dbReference type="GO" id="GO:0004497">
    <property type="term" value="F:monooxygenase activity"/>
    <property type="evidence" value="ECO:0007669"/>
    <property type="project" value="UniProtKB-KW"/>
</dbReference>
<accession>A0A8H5D8N1</accession>